<sequence length="175" mass="20297">MKLSIFATVAAVATAEEGRKVPPRTPEQRLNKLKKFTAEWTSTNLKEHQAKHWAGKFENNIAKIQKRFKHCGFFDPNVPNGGPRPVESARRRRNAEDDDLGFDELLDGDDEVIDTRYDKNNPIRGIKQITKAFEKWSKRYIADCKKQPATQVGRNKLWYSKLVALLQRNMERSRQ</sequence>
<evidence type="ECO:0000313" key="2">
    <source>
        <dbReference type="EMBL" id="CAG5105673.1"/>
    </source>
</evidence>
<feature type="region of interest" description="Disordered" evidence="1">
    <location>
        <begin position="75"/>
        <end position="95"/>
    </location>
</feature>
<dbReference type="Proteomes" id="UP001158576">
    <property type="component" value="Chromosome 1"/>
</dbReference>
<evidence type="ECO:0000256" key="1">
    <source>
        <dbReference type="SAM" id="MobiDB-lite"/>
    </source>
</evidence>
<dbReference type="EMBL" id="OU015566">
    <property type="protein sequence ID" value="CAG5105673.1"/>
    <property type="molecule type" value="Genomic_DNA"/>
</dbReference>
<keyword evidence="3" id="KW-1185">Reference proteome</keyword>
<name>A0ABN7SX68_OIKDI</name>
<accession>A0ABN7SX68</accession>
<evidence type="ECO:0000313" key="3">
    <source>
        <dbReference type="Proteomes" id="UP001158576"/>
    </source>
</evidence>
<proteinExistence type="predicted"/>
<gene>
    <name evidence="2" type="ORF">OKIOD_LOCUS11112</name>
</gene>
<organism evidence="2 3">
    <name type="scientific">Oikopleura dioica</name>
    <name type="common">Tunicate</name>
    <dbReference type="NCBI Taxonomy" id="34765"/>
    <lineage>
        <taxon>Eukaryota</taxon>
        <taxon>Metazoa</taxon>
        <taxon>Chordata</taxon>
        <taxon>Tunicata</taxon>
        <taxon>Appendicularia</taxon>
        <taxon>Copelata</taxon>
        <taxon>Oikopleuridae</taxon>
        <taxon>Oikopleura</taxon>
    </lineage>
</organism>
<reference evidence="2 3" key="1">
    <citation type="submission" date="2021-04" db="EMBL/GenBank/DDBJ databases">
        <authorList>
            <person name="Bliznina A."/>
        </authorList>
    </citation>
    <scope>NUCLEOTIDE SEQUENCE [LARGE SCALE GENOMIC DNA]</scope>
</reference>
<protein>
    <submittedName>
        <fullName evidence="2">Oidioi.mRNA.OKI2018_I69.chr1.g2347.t1.cds</fullName>
    </submittedName>
</protein>